<evidence type="ECO:0000256" key="1">
    <source>
        <dbReference type="ARBA" id="ARBA00004141"/>
    </source>
</evidence>
<evidence type="ECO:0000256" key="14">
    <source>
        <dbReference type="ARBA" id="ARBA00041418"/>
    </source>
</evidence>
<feature type="transmembrane region" description="Helical" evidence="19">
    <location>
        <begin position="84"/>
        <end position="104"/>
    </location>
</feature>
<evidence type="ECO:0000256" key="9">
    <source>
        <dbReference type="ARBA" id="ARBA00023136"/>
    </source>
</evidence>
<dbReference type="PANTHER" id="PTHR30474:SF2">
    <property type="entry name" value="PEPTIDOGLYCAN GLYCOSYLTRANSFERASE FTSW-RELATED"/>
    <property type="match status" value="1"/>
</dbReference>
<comment type="similarity">
    <text evidence="12">Belongs to the SEDS family. FtsW subfamily.</text>
</comment>
<keyword evidence="7" id="KW-0573">Peptidoglycan synthesis</keyword>
<dbReference type="InterPro" id="IPR001182">
    <property type="entry name" value="FtsW/RodA"/>
</dbReference>
<name>A0A853CWE6_9MICO</name>
<evidence type="ECO:0000256" key="6">
    <source>
        <dbReference type="ARBA" id="ARBA00022960"/>
    </source>
</evidence>
<proteinExistence type="inferred from homology"/>
<comment type="pathway">
    <text evidence="2">Cell wall biogenesis; peptidoglycan biosynthesis.</text>
</comment>
<feature type="transmembrane region" description="Helical" evidence="19">
    <location>
        <begin position="349"/>
        <end position="371"/>
    </location>
</feature>
<evidence type="ECO:0000256" key="15">
    <source>
        <dbReference type="ARBA" id="ARBA00044770"/>
    </source>
</evidence>
<dbReference type="GO" id="GO:0032153">
    <property type="term" value="C:cell division site"/>
    <property type="evidence" value="ECO:0007669"/>
    <property type="project" value="TreeGrafter"/>
</dbReference>
<feature type="transmembrane region" description="Helical" evidence="19">
    <location>
        <begin position="311"/>
        <end position="337"/>
    </location>
</feature>
<comment type="catalytic activity">
    <reaction evidence="16">
        <text>[GlcNAc-(1-&gt;4)-Mur2Ac(oyl-L-Ala-gamma-D-Glu-L-Lys-D-Ala-D-Ala)](n)-di-trans,octa-cis-undecaprenyl diphosphate + beta-D-GlcNAc-(1-&gt;4)-Mur2Ac(oyl-L-Ala-gamma-D-Glu-L-Lys-D-Ala-D-Ala)-di-trans,octa-cis-undecaprenyl diphosphate = [GlcNAc-(1-&gt;4)-Mur2Ac(oyl-L-Ala-gamma-D-Glu-L-Lys-D-Ala-D-Ala)](n+1)-di-trans,octa-cis-undecaprenyl diphosphate + di-trans,octa-cis-undecaprenyl diphosphate + H(+)</text>
        <dbReference type="Rhea" id="RHEA:23708"/>
        <dbReference type="Rhea" id="RHEA-COMP:9602"/>
        <dbReference type="Rhea" id="RHEA-COMP:9603"/>
        <dbReference type="ChEBI" id="CHEBI:15378"/>
        <dbReference type="ChEBI" id="CHEBI:58405"/>
        <dbReference type="ChEBI" id="CHEBI:60033"/>
        <dbReference type="ChEBI" id="CHEBI:78435"/>
        <dbReference type="EC" id="2.4.99.28"/>
    </reaction>
</comment>
<evidence type="ECO:0000256" key="16">
    <source>
        <dbReference type="ARBA" id="ARBA00049902"/>
    </source>
</evidence>
<dbReference type="GO" id="GO:0051301">
    <property type="term" value="P:cell division"/>
    <property type="evidence" value="ECO:0007669"/>
    <property type="project" value="UniProtKB-KW"/>
</dbReference>
<keyword evidence="8 19" id="KW-1133">Transmembrane helix</keyword>
<dbReference type="InterPro" id="IPR018365">
    <property type="entry name" value="Cell_cycle_FtsW-rel_CS"/>
</dbReference>
<keyword evidence="3 20" id="KW-0328">Glycosyltransferase</keyword>
<evidence type="ECO:0000256" key="2">
    <source>
        <dbReference type="ARBA" id="ARBA00004752"/>
    </source>
</evidence>
<accession>A0A853CWE6</accession>
<evidence type="ECO:0000256" key="18">
    <source>
        <dbReference type="SAM" id="MobiDB-lite"/>
    </source>
</evidence>
<dbReference type="PROSITE" id="PS00428">
    <property type="entry name" value="FTSW_RODA_SPOVE"/>
    <property type="match status" value="1"/>
</dbReference>
<evidence type="ECO:0000313" key="20">
    <source>
        <dbReference type="EMBL" id="NYJ23504.1"/>
    </source>
</evidence>
<dbReference type="GO" id="GO:0008955">
    <property type="term" value="F:peptidoglycan glycosyltransferase activity"/>
    <property type="evidence" value="ECO:0007669"/>
    <property type="project" value="UniProtKB-EC"/>
</dbReference>
<evidence type="ECO:0000313" key="21">
    <source>
        <dbReference type="Proteomes" id="UP000578352"/>
    </source>
</evidence>
<keyword evidence="5 19" id="KW-0812">Transmembrane</keyword>
<keyword evidence="20" id="KW-0132">Cell division</keyword>
<dbReference type="GO" id="GO:0015648">
    <property type="term" value="F:lipid-linked peptidoglycan transporter activity"/>
    <property type="evidence" value="ECO:0007669"/>
    <property type="project" value="TreeGrafter"/>
</dbReference>
<dbReference type="GO" id="GO:0005886">
    <property type="term" value="C:plasma membrane"/>
    <property type="evidence" value="ECO:0007669"/>
    <property type="project" value="TreeGrafter"/>
</dbReference>
<comment type="function">
    <text evidence="17">Peptidoglycan polymerase that is essential for cell division.</text>
</comment>
<sequence>MTAPSLDSPAPAGPAADTSADASSGRPGRRILVRLPAAFRPPSRHGAMLVAVVVFLVVFGLLMVLSSSSIESHSDGNGFFGRFWSQWIFCGVGLAALLLVPLLSRRVIQRAAVVLLLAACVLQLLAITTPLGVQIGDNTNWIRLGPITGQPSEGIKLGLAVWLGTALGARGVDPSNGRTLAMRTLPVVVPALLLVQLGGDLGTTVVMAAFTLGACYFAGARLRYLGLALGVVAVAALLLALSSETRRGRVFAFFGGTSSVNPDVDWQVKNAHYALASGRLFGVGLGNSHAKWSWLPSADTDFIFAVIGEELGLIGAALVLGLFALLGLILIAIVRAAADPVVRITTGTVLVWLVFQAFVNIAVVLGLLPVLGVPLPFISAGGTAMVASLAATGVVLSFTRQERPERAVRGPRAPVGA</sequence>
<evidence type="ECO:0000256" key="4">
    <source>
        <dbReference type="ARBA" id="ARBA00022679"/>
    </source>
</evidence>
<feature type="transmembrane region" description="Helical" evidence="19">
    <location>
        <begin position="111"/>
        <end position="133"/>
    </location>
</feature>
<feature type="transmembrane region" description="Helical" evidence="19">
    <location>
        <begin position="46"/>
        <end position="64"/>
    </location>
</feature>
<feature type="transmembrane region" description="Helical" evidence="19">
    <location>
        <begin position="222"/>
        <end position="241"/>
    </location>
</feature>
<keyword evidence="20" id="KW-0131">Cell cycle</keyword>
<keyword evidence="9 19" id="KW-0472">Membrane</keyword>
<evidence type="ECO:0000256" key="5">
    <source>
        <dbReference type="ARBA" id="ARBA00022692"/>
    </source>
</evidence>
<reference evidence="20 21" key="1">
    <citation type="submission" date="2020-07" db="EMBL/GenBank/DDBJ databases">
        <title>Sequencing the genomes of 1000 actinobacteria strains.</title>
        <authorList>
            <person name="Klenk H.-P."/>
        </authorList>
    </citation>
    <scope>NUCLEOTIDE SEQUENCE [LARGE SCALE GENOMIC DNA]</scope>
    <source>
        <strain evidence="20 21">DSM 15165</strain>
    </source>
</reference>
<comment type="caution">
    <text evidence="20">The sequence shown here is derived from an EMBL/GenBank/DDBJ whole genome shotgun (WGS) entry which is preliminary data.</text>
</comment>
<dbReference type="EC" id="2.4.99.28" evidence="15"/>
<dbReference type="Pfam" id="PF01098">
    <property type="entry name" value="FTSW_RODA_SPOVE"/>
    <property type="match status" value="1"/>
</dbReference>
<evidence type="ECO:0000256" key="7">
    <source>
        <dbReference type="ARBA" id="ARBA00022984"/>
    </source>
</evidence>
<evidence type="ECO:0000256" key="12">
    <source>
        <dbReference type="ARBA" id="ARBA00038053"/>
    </source>
</evidence>
<organism evidence="20 21">
    <name type="scientific">Leifsonia shinshuensis</name>
    <dbReference type="NCBI Taxonomy" id="150026"/>
    <lineage>
        <taxon>Bacteria</taxon>
        <taxon>Bacillati</taxon>
        <taxon>Actinomycetota</taxon>
        <taxon>Actinomycetes</taxon>
        <taxon>Micrococcales</taxon>
        <taxon>Microbacteriaceae</taxon>
        <taxon>Leifsonia</taxon>
    </lineage>
</organism>
<evidence type="ECO:0000256" key="17">
    <source>
        <dbReference type="ARBA" id="ARBA00049966"/>
    </source>
</evidence>
<dbReference type="GO" id="GO:0009252">
    <property type="term" value="P:peptidoglycan biosynthetic process"/>
    <property type="evidence" value="ECO:0007669"/>
    <property type="project" value="UniProtKB-KW"/>
</dbReference>
<dbReference type="PANTHER" id="PTHR30474">
    <property type="entry name" value="CELL CYCLE PROTEIN"/>
    <property type="match status" value="1"/>
</dbReference>
<keyword evidence="6" id="KW-0133">Cell shape</keyword>
<evidence type="ECO:0000256" key="8">
    <source>
        <dbReference type="ARBA" id="ARBA00022989"/>
    </source>
</evidence>
<dbReference type="EMBL" id="JACCFL010000001">
    <property type="protein sequence ID" value="NYJ23504.1"/>
    <property type="molecule type" value="Genomic_DNA"/>
</dbReference>
<evidence type="ECO:0000256" key="10">
    <source>
        <dbReference type="ARBA" id="ARBA00032370"/>
    </source>
</evidence>
<keyword evidence="4 20" id="KW-0808">Transferase</keyword>
<dbReference type="GO" id="GO:0008360">
    <property type="term" value="P:regulation of cell shape"/>
    <property type="evidence" value="ECO:0007669"/>
    <property type="project" value="UniProtKB-KW"/>
</dbReference>
<evidence type="ECO:0000256" key="13">
    <source>
        <dbReference type="ARBA" id="ARBA00041185"/>
    </source>
</evidence>
<evidence type="ECO:0000256" key="19">
    <source>
        <dbReference type="SAM" id="Phobius"/>
    </source>
</evidence>
<feature type="transmembrane region" description="Helical" evidence="19">
    <location>
        <begin position="377"/>
        <end position="399"/>
    </location>
</feature>
<dbReference type="Proteomes" id="UP000578352">
    <property type="component" value="Unassembled WGS sequence"/>
</dbReference>
<dbReference type="RefSeq" id="WP_179605421.1">
    <property type="nucleotide sequence ID" value="NZ_BAABEH010000001.1"/>
</dbReference>
<protein>
    <recommendedName>
        <fullName evidence="13">Probable peptidoglycan glycosyltransferase FtsW</fullName>
        <ecNumber evidence="15">2.4.99.28</ecNumber>
    </recommendedName>
    <alternativeName>
        <fullName evidence="14">Cell division protein FtsW</fullName>
    </alternativeName>
    <alternativeName>
        <fullName evidence="11">Cell wall polymerase</fullName>
    </alternativeName>
    <alternativeName>
        <fullName evidence="10">Peptidoglycan polymerase</fullName>
    </alternativeName>
</protein>
<feature type="region of interest" description="Disordered" evidence="18">
    <location>
        <begin position="1"/>
        <end position="25"/>
    </location>
</feature>
<feature type="transmembrane region" description="Helical" evidence="19">
    <location>
        <begin position="187"/>
        <end position="210"/>
    </location>
</feature>
<dbReference type="AlphaFoldDB" id="A0A853CWE6"/>
<evidence type="ECO:0000256" key="3">
    <source>
        <dbReference type="ARBA" id="ARBA00022676"/>
    </source>
</evidence>
<gene>
    <name evidence="20" type="ORF">HNR13_001791</name>
</gene>
<comment type="subcellular location">
    <subcellularLocation>
        <location evidence="1">Membrane</location>
        <topology evidence="1">Multi-pass membrane protein</topology>
    </subcellularLocation>
</comment>
<evidence type="ECO:0000256" key="11">
    <source>
        <dbReference type="ARBA" id="ARBA00033270"/>
    </source>
</evidence>